<evidence type="ECO:0000256" key="5">
    <source>
        <dbReference type="ARBA" id="ARBA00022840"/>
    </source>
</evidence>
<evidence type="ECO:0000256" key="4">
    <source>
        <dbReference type="ARBA" id="ARBA00022741"/>
    </source>
</evidence>
<dbReference type="InterPro" id="IPR003593">
    <property type="entry name" value="AAA+_ATPase"/>
</dbReference>
<dbReference type="Gene3D" id="3.40.50.300">
    <property type="entry name" value="P-loop containing nucleotide triphosphate hydrolases"/>
    <property type="match status" value="1"/>
</dbReference>
<organism evidence="10 11">
    <name type="scientific">Alloalcanivorax xenomutans</name>
    <dbReference type="NCBI Taxonomy" id="1094342"/>
    <lineage>
        <taxon>Bacteria</taxon>
        <taxon>Pseudomonadati</taxon>
        <taxon>Pseudomonadota</taxon>
        <taxon>Gammaproteobacteria</taxon>
        <taxon>Oceanospirillales</taxon>
        <taxon>Alcanivoracaceae</taxon>
        <taxon>Alloalcanivorax</taxon>
    </lineage>
</organism>
<dbReference type="SMART" id="SM00382">
    <property type="entry name" value="AAA"/>
    <property type="match status" value="1"/>
</dbReference>
<dbReference type="SUPFAM" id="SSF50331">
    <property type="entry name" value="MOP-like"/>
    <property type="match status" value="1"/>
</dbReference>
<dbReference type="InterPro" id="IPR015853">
    <property type="entry name" value="ABC_transpr_FbpC"/>
</dbReference>
<dbReference type="InterPro" id="IPR008995">
    <property type="entry name" value="Mo/tungstate-bd_C_term_dom"/>
</dbReference>
<evidence type="ECO:0000259" key="9">
    <source>
        <dbReference type="PROSITE" id="PS50893"/>
    </source>
</evidence>
<dbReference type="CDD" id="cd03259">
    <property type="entry name" value="ABC_Carb_Solutes_like"/>
    <property type="match status" value="1"/>
</dbReference>
<dbReference type="SUPFAM" id="SSF52540">
    <property type="entry name" value="P-loop containing nucleoside triphosphate hydrolases"/>
    <property type="match status" value="1"/>
</dbReference>
<dbReference type="InterPro" id="IPR017871">
    <property type="entry name" value="ABC_transporter-like_CS"/>
</dbReference>
<comment type="caution">
    <text evidence="10">The sequence shown here is derived from an EMBL/GenBank/DDBJ whole genome shotgun (WGS) entry which is preliminary data.</text>
</comment>
<dbReference type="GO" id="GO:0015697">
    <property type="term" value="P:quaternary ammonium group transport"/>
    <property type="evidence" value="ECO:0007669"/>
    <property type="project" value="UniProtKB-ARBA"/>
</dbReference>
<dbReference type="PROSITE" id="PS00211">
    <property type="entry name" value="ABC_TRANSPORTER_1"/>
    <property type="match status" value="1"/>
</dbReference>
<keyword evidence="5 10" id="KW-0067">ATP-binding</keyword>
<name>A0A9Q3W898_9GAMM</name>
<reference evidence="10" key="1">
    <citation type="submission" date="2022-01" db="EMBL/GenBank/DDBJ databases">
        <authorList>
            <person name="Karlyshev A.V."/>
            <person name="Jaspars M."/>
        </authorList>
    </citation>
    <scope>NUCLEOTIDE SEQUENCE</scope>
    <source>
        <strain evidence="10">AGSA3-2</strain>
    </source>
</reference>
<dbReference type="Proteomes" id="UP001107961">
    <property type="component" value="Unassembled WGS sequence"/>
</dbReference>
<dbReference type="InterPro" id="IPR003439">
    <property type="entry name" value="ABC_transporter-like_ATP-bd"/>
</dbReference>
<evidence type="ECO:0000256" key="7">
    <source>
        <dbReference type="ARBA" id="ARBA00023065"/>
    </source>
</evidence>
<dbReference type="GO" id="GO:0043190">
    <property type="term" value="C:ATP-binding cassette (ABC) transporter complex"/>
    <property type="evidence" value="ECO:0007669"/>
    <property type="project" value="InterPro"/>
</dbReference>
<evidence type="ECO:0000313" key="11">
    <source>
        <dbReference type="Proteomes" id="UP001107961"/>
    </source>
</evidence>
<dbReference type="RefSeq" id="WP_233926154.1">
    <property type="nucleotide sequence ID" value="NZ_CP136538.1"/>
</dbReference>
<evidence type="ECO:0000256" key="3">
    <source>
        <dbReference type="ARBA" id="ARBA00022496"/>
    </source>
</evidence>
<dbReference type="PANTHER" id="PTHR42781:SF4">
    <property type="entry name" value="SPERMIDINE_PUTRESCINE IMPORT ATP-BINDING PROTEIN POTA"/>
    <property type="match status" value="1"/>
</dbReference>
<dbReference type="AlphaFoldDB" id="A0A9Q3W898"/>
<accession>A0A9Q3W898</accession>
<dbReference type="GeneID" id="94687650"/>
<dbReference type="GO" id="GO:0005524">
    <property type="term" value="F:ATP binding"/>
    <property type="evidence" value="ECO:0007669"/>
    <property type="project" value="UniProtKB-KW"/>
</dbReference>
<dbReference type="InterPro" id="IPR050093">
    <property type="entry name" value="ABC_SmlMolc_Importer"/>
</dbReference>
<evidence type="ECO:0000313" key="10">
    <source>
        <dbReference type="EMBL" id="MCE7510963.1"/>
    </source>
</evidence>
<evidence type="ECO:0000256" key="8">
    <source>
        <dbReference type="ARBA" id="ARBA00023136"/>
    </source>
</evidence>
<keyword evidence="2" id="KW-1003">Cell membrane</keyword>
<dbReference type="FunFam" id="3.40.50.300:FF:000425">
    <property type="entry name" value="Probable ABC transporter, ATP-binding subunit"/>
    <property type="match status" value="1"/>
</dbReference>
<keyword evidence="4" id="KW-0547">Nucleotide-binding</keyword>
<sequence>MSQPLLTVTDLACQYGDYRAVNGVSFTLEEGRIACLLGPSGCGKTTTLRAVAGLEPIQAGHIHIGGEEVARPGYQLAPERRRLGMVFQEHALFPHLTVAENVAFALRRETAEQRRDRVAQCLRRVRLEGLDQRYPHELSGGQQQRVALARSLAPRPRLLLLDEPFASLDLDLRRALAEEMGDILRQEQVAALMVTHDQEEAFLLADQVGVMRAGTLAQWDSPHRIYHAPSSRFVAEFAGYGTFLRGTVTAAGAVGTVLGELRDGPLPWPAGTEVDVLLRPDDLLPDPQGTPLTVEKSLFTGPTVLHRLRLPDGGTLLCQTSGREPPARPGETLSVTMAPTTLVAFPLQDED</sequence>
<dbReference type="Pfam" id="PF08402">
    <property type="entry name" value="TOBE_2"/>
    <property type="match status" value="1"/>
</dbReference>
<dbReference type="GO" id="GO:0016887">
    <property type="term" value="F:ATP hydrolysis activity"/>
    <property type="evidence" value="ECO:0007669"/>
    <property type="project" value="InterPro"/>
</dbReference>
<protein>
    <submittedName>
        <fullName evidence="10">ABC transporter ATP-binding protein</fullName>
    </submittedName>
</protein>
<dbReference type="PROSITE" id="PS50893">
    <property type="entry name" value="ABC_TRANSPORTER_2"/>
    <property type="match status" value="1"/>
</dbReference>
<keyword evidence="7" id="KW-0406">Ion transport</keyword>
<keyword evidence="1" id="KW-0813">Transport</keyword>
<proteinExistence type="predicted"/>
<dbReference type="Pfam" id="PF00005">
    <property type="entry name" value="ABC_tran"/>
    <property type="match status" value="1"/>
</dbReference>
<dbReference type="GO" id="GO:0015408">
    <property type="term" value="F:ABC-type ferric iron transporter activity"/>
    <property type="evidence" value="ECO:0007669"/>
    <property type="project" value="InterPro"/>
</dbReference>
<keyword evidence="8" id="KW-0472">Membrane</keyword>
<feature type="domain" description="ABC transporter" evidence="9">
    <location>
        <begin position="6"/>
        <end position="238"/>
    </location>
</feature>
<dbReference type="InterPro" id="IPR027417">
    <property type="entry name" value="P-loop_NTPase"/>
</dbReference>
<evidence type="ECO:0000256" key="2">
    <source>
        <dbReference type="ARBA" id="ARBA00022475"/>
    </source>
</evidence>
<keyword evidence="3" id="KW-0410">Iron transport</keyword>
<keyword evidence="11" id="KW-1185">Reference proteome</keyword>
<gene>
    <name evidence="10" type="ORF">LZG35_20200</name>
</gene>
<evidence type="ECO:0000256" key="6">
    <source>
        <dbReference type="ARBA" id="ARBA00023004"/>
    </source>
</evidence>
<evidence type="ECO:0000256" key="1">
    <source>
        <dbReference type="ARBA" id="ARBA00022448"/>
    </source>
</evidence>
<keyword evidence="6" id="KW-0408">Iron</keyword>
<dbReference type="PANTHER" id="PTHR42781">
    <property type="entry name" value="SPERMIDINE/PUTRESCINE IMPORT ATP-BINDING PROTEIN POTA"/>
    <property type="match status" value="1"/>
</dbReference>
<dbReference type="InterPro" id="IPR013611">
    <property type="entry name" value="Transp-assoc_OB_typ2"/>
</dbReference>
<dbReference type="EMBL" id="JAJVKT010000035">
    <property type="protein sequence ID" value="MCE7510963.1"/>
    <property type="molecule type" value="Genomic_DNA"/>
</dbReference>